<accession>A0ABU7FSY8</accession>
<evidence type="ECO:0000313" key="2">
    <source>
        <dbReference type="Proteomes" id="UP001333996"/>
    </source>
</evidence>
<comment type="caution">
    <text evidence="1">The sequence shown here is derived from an EMBL/GenBank/DDBJ whole genome shotgun (WGS) entry which is preliminary data.</text>
</comment>
<name>A0ABU7FSY8_9ACTN</name>
<reference evidence="1" key="1">
    <citation type="submission" date="2024-01" db="EMBL/GenBank/DDBJ databases">
        <title>First draft genome sequence data of TA4-1, the type strain of Gram-positive actinobacterium Streptomyces chiangmaiensis.</title>
        <authorList>
            <person name="Yasawong M."/>
            <person name="Nantapong N."/>
        </authorList>
    </citation>
    <scope>NUCLEOTIDE SEQUENCE</scope>
    <source>
        <strain evidence="1">TA4-1</strain>
    </source>
</reference>
<dbReference type="Proteomes" id="UP001333996">
    <property type="component" value="Unassembled WGS sequence"/>
</dbReference>
<dbReference type="EMBL" id="JAYWVC010000202">
    <property type="protein sequence ID" value="MED7827083.1"/>
    <property type="molecule type" value="Genomic_DNA"/>
</dbReference>
<protein>
    <submittedName>
        <fullName evidence="1">Uncharacterized protein</fullName>
    </submittedName>
</protein>
<proteinExistence type="predicted"/>
<evidence type="ECO:0000313" key="1">
    <source>
        <dbReference type="EMBL" id="MED7827083.1"/>
    </source>
</evidence>
<keyword evidence="2" id="KW-1185">Reference proteome</keyword>
<gene>
    <name evidence="1" type="ORF">VXC91_35475</name>
</gene>
<sequence>MGSSLAVLLDDFGVEQRQVLLSCVVEAARRIEARGGVSRDEVSTWPDLEESATSFLRGAEHIVAALLVELAKALVDLAAGTLPPGSG</sequence>
<organism evidence="1 2">
    <name type="scientific">Streptomyces chiangmaiensis</name>
    <dbReference type="NCBI Taxonomy" id="766497"/>
    <lineage>
        <taxon>Bacteria</taxon>
        <taxon>Bacillati</taxon>
        <taxon>Actinomycetota</taxon>
        <taxon>Actinomycetes</taxon>
        <taxon>Kitasatosporales</taxon>
        <taxon>Streptomycetaceae</taxon>
        <taxon>Streptomyces</taxon>
    </lineage>
</organism>
<dbReference type="RefSeq" id="WP_329511469.1">
    <property type="nucleotide sequence ID" value="NZ_BAAAYZ010000262.1"/>
</dbReference>